<proteinExistence type="predicted"/>
<dbReference type="InterPro" id="IPR005467">
    <property type="entry name" value="His_kinase_dom"/>
</dbReference>
<dbReference type="SMART" id="SM00091">
    <property type="entry name" value="PAS"/>
    <property type="match status" value="3"/>
</dbReference>
<dbReference type="PROSITE" id="PS50109">
    <property type="entry name" value="HIS_KIN"/>
    <property type="match status" value="1"/>
</dbReference>
<dbReference type="EMBL" id="JBIGIC010000007">
    <property type="protein sequence ID" value="MFG6488217.1"/>
    <property type="molecule type" value="Genomic_DNA"/>
</dbReference>
<dbReference type="InterPro" id="IPR003594">
    <property type="entry name" value="HATPase_dom"/>
</dbReference>
<name>A0ABW7HEG8_9BURK</name>
<reference evidence="11 12" key="1">
    <citation type="submission" date="2024-08" db="EMBL/GenBank/DDBJ databases">
        <authorList>
            <person name="Lu H."/>
        </authorList>
    </citation>
    <scope>NUCLEOTIDE SEQUENCE [LARGE SCALE GENOMIC DNA]</scope>
    <source>
        <strain evidence="11 12">BYS78W</strain>
    </source>
</reference>
<gene>
    <name evidence="11" type="ORF">ACG04R_16140</name>
</gene>
<keyword evidence="12" id="KW-1185">Reference proteome</keyword>
<dbReference type="Gene3D" id="3.30.565.10">
    <property type="entry name" value="Histidine kinase-like ATPase, C-terminal domain"/>
    <property type="match status" value="1"/>
</dbReference>
<dbReference type="InterPro" id="IPR036890">
    <property type="entry name" value="HATPase_C_sf"/>
</dbReference>
<comment type="caution">
    <text evidence="11">The sequence shown here is derived from an EMBL/GenBank/DDBJ whole genome shotgun (WGS) entry which is preliminary data.</text>
</comment>
<accession>A0ABW7HEG8</accession>
<evidence type="ECO:0000256" key="2">
    <source>
        <dbReference type="ARBA" id="ARBA00012438"/>
    </source>
</evidence>
<dbReference type="Pfam" id="PF07730">
    <property type="entry name" value="HisKA_3"/>
    <property type="match status" value="1"/>
</dbReference>
<dbReference type="Gene3D" id="3.30.450.20">
    <property type="entry name" value="PAS domain"/>
    <property type="match status" value="2"/>
</dbReference>
<organism evidence="11 12">
    <name type="scientific">Pelomonas candidula</name>
    <dbReference type="NCBI Taxonomy" id="3299025"/>
    <lineage>
        <taxon>Bacteria</taxon>
        <taxon>Pseudomonadati</taxon>
        <taxon>Pseudomonadota</taxon>
        <taxon>Betaproteobacteria</taxon>
        <taxon>Burkholderiales</taxon>
        <taxon>Sphaerotilaceae</taxon>
        <taxon>Roseateles</taxon>
    </lineage>
</organism>
<evidence type="ECO:0000313" key="11">
    <source>
        <dbReference type="EMBL" id="MFG6488217.1"/>
    </source>
</evidence>
<dbReference type="EC" id="2.7.13.3" evidence="2"/>
<evidence type="ECO:0000313" key="12">
    <source>
        <dbReference type="Proteomes" id="UP001606134"/>
    </source>
</evidence>
<dbReference type="Pfam" id="PF02518">
    <property type="entry name" value="HATPase_c"/>
    <property type="match status" value="1"/>
</dbReference>
<evidence type="ECO:0000256" key="3">
    <source>
        <dbReference type="ARBA" id="ARBA00022553"/>
    </source>
</evidence>
<comment type="catalytic activity">
    <reaction evidence="1">
        <text>ATP + protein L-histidine = ADP + protein N-phospho-L-histidine.</text>
        <dbReference type="EC" id="2.7.13.3"/>
    </reaction>
</comment>
<dbReference type="InterPro" id="IPR035965">
    <property type="entry name" value="PAS-like_dom_sf"/>
</dbReference>
<evidence type="ECO:0000259" key="10">
    <source>
        <dbReference type="PROSITE" id="PS50112"/>
    </source>
</evidence>
<dbReference type="InterPro" id="IPR011712">
    <property type="entry name" value="Sig_transdc_His_kin_sub3_dim/P"/>
</dbReference>
<protein>
    <recommendedName>
        <fullName evidence="2">histidine kinase</fullName>
        <ecNumber evidence="2">2.7.13.3</ecNumber>
    </recommendedName>
</protein>
<dbReference type="Pfam" id="PF13188">
    <property type="entry name" value="PAS_8"/>
    <property type="match status" value="1"/>
</dbReference>
<sequence length="555" mass="59742">MLDREPWMQAAPAIAAALPELAFLIGPDLRFSACNHPDHADLHAPWATLQGRPLAGIGPPHVARRFLAACDSQPRRLGYSLRTLAGRAARFEASVAPLPGGGWLCVARDLGAADAEQARYARAMRGSADGLWEWDIAADSEYLSPRARALAGRTGRIAELLHADDLGLWRAALQSHLQHGAPLDIDVRLAGPAAQPARWLHCRGWTEHGADGRPARVLATLSDISVAKFTEQALTDSQSKFRALFHTVPVGIALIDAASETVVESNEELARLLGWPTLSVAGQTAAALGLAPLPGLAGRTEIDDRELRPASGCRLHAKLVAEPVELGGRALLLCVVVDISAQIDAEATLSALAEQLMAQERETTRHLAQALHDQLGQTLTALRLTLDLGATDARQQARDLIDQALRELREVLVDLRPPLLEAEGLCAALDNEVAQRRALHCNVRLALDADATLATQRWPAEVEYAVFMIAREGLENALRHARPNEVRVCFQGGPDDIELRVEDDGIGLAPGFERRPGHLGLVGIRERARAIGARLALEPRAGGGTALTLLWETAE</sequence>
<dbReference type="InterPro" id="IPR050482">
    <property type="entry name" value="Sensor_HK_TwoCompSys"/>
</dbReference>
<keyword evidence="7 11" id="KW-0067">ATP-binding</keyword>
<dbReference type="GO" id="GO:0005524">
    <property type="term" value="F:ATP binding"/>
    <property type="evidence" value="ECO:0007669"/>
    <property type="project" value="UniProtKB-KW"/>
</dbReference>
<dbReference type="RefSeq" id="WP_394412635.1">
    <property type="nucleotide sequence ID" value="NZ_JBIGIC010000007.1"/>
</dbReference>
<dbReference type="PANTHER" id="PTHR24421:SF10">
    <property type="entry name" value="NITRATE_NITRITE SENSOR PROTEIN NARQ"/>
    <property type="match status" value="1"/>
</dbReference>
<evidence type="ECO:0000259" key="9">
    <source>
        <dbReference type="PROSITE" id="PS50109"/>
    </source>
</evidence>
<dbReference type="InterPro" id="IPR000014">
    <property type="entry name" value="PAS"/>
</dbReference>
<feature type="domain" description="PAS" evidence="10">
    <location>
        <begin position="237"/>
        <end position="284"/>
    </location>
</feature>
<keyword evidence="6" id="KW-0418">Kinase</keyword>
<evidence type="ECO:0000256" key="4">
    <source>
        <dbReference type="ARBA" id="ARBA00022679"/>
    </source>
</evidence>
<keyword evidence="5" id="KW-0547">Nucleotide-binding</keyword>
<evidence type="ECO:0000256" key="1">
    <source>
        <dbReference type="ARBA" id="ARBA00000085"/>
    </source>
</evidence>
<keyword evidence="4" id="KW-0808">Transferase</keyword>
<dbReference type="PROSITE" id="PS50112">
    <property type="entry name" value="PAS"/>
    <property type="match status" value="1"/>
</dbReference>
<evidence type="ECO:0000256" key="6">
    <source>
        <dbReference type="ARBA" id="ARBA00022777"/>
    </source>
</evidence>
<dbReference type="SUPFAM" id="SSF55785">
    <property type="entry name" value="PYP-like sensor domain (PAS domain)"/>
    <property type="match status" value="2"/>
</dbReference>
<feature type="domain" description="Histidine kinase" evidence="9">
    <location>
        <begin position="370"/>
        <end position="555"/>
    </location>
</feature>
<keyword evidence="3" id="KW-0597">Phosphoprotein</keyword>
<dbReference type="Proteomes" id="UP001606134">
    <property type="component" value="Unassembled WGS sequence"/>
</dbReference>
<dbReference type="SUPFAM" id="SSF55874">
    <property type="entry name" value="ATPase domain of HSP90 chaperone/DNA topoisomerase II/histidine kinase"/>
    <property type="match status" value="1"/>
</dbReference>
<evidence type="ECO:0000256" key="5">
    <source>
        <dbReference type="ARBA" id="ARBA00022741"/>
    </source>
</evidence>
<dbReference type="CDD" id="cd16917">
    <property type="entry name" value="HATPase_UhpB-NarQ-NarX-like"/>
    <property type="match status" value="1"/>
</dbReference>
<keyword evidence="8" id="KW-0902">Two-component regulatory system</keyword>
<dbReference type="SMART" id="SM00387">
    <property type="entry name" value="HATPase_c"/>
    <property type="match status" value="1"/>
</dbReference>
<evidence type="ECO:0000256" key="7">
    <source>
        <dbReference type="ARBA" id="ARBA00022840"/>
    </source>
</evidence>
<dbReference type="CDD" id="cd00130">
    <property type="entry name" value="PAS"/>
    <property type="match status" value="1"/>
</dbReference>
<evidence type="ECO:0000256" key="8">
    <source>
        <dbReference type="ARBA" id="ARBA00023012"/>
    </source>
</evidence>
<dbReference type="PANTHER" id="PTHR24421">
    <property type="entry name" value="NITRATE/NITRITE SENSOR PROTEIN NARX-RELATED"/>
    <property type="match status" value="1"/>
</dbReference>